<reference evidence="1 2" key="1">
    <citation type="submission" date="2024-06" db="EMBL/GenBank/DDBJ databases">
        <title>The Natural Products Discovery Center: Release of the First 8490 Sequenced Strains for Exploring Actinobacteria Biosynthetic Diversity.</title>
        <authorList>
            <person name="Kalkreuter E."/>
            <person name="Kautsar S.A."/>
            <person name="Yang D."/>
            <person name="Bader C.D."/>
            <person name="Teijaro C.N."/>
            <person name="Fluegel L."/>
            <person name="Davis C.M."/>
            <person name="Simpson J.R."/>
            <person name="Lauterbach L."/>
            <person name="Steele A.D."/>
            <person name="Gui C."/>
            <person name="Meng S."/>
            <person name="Li G."/>
            <person name="Viehrig K."/>
            <person name="Ye F."/>
            <person name="Su P."/>
            <person name="Kiefer A.F."/>
            <person name="Nichols A."/>
            <person name="Cepeda A.J."/>
            <person name="Yan W."/>
            <person name="Fan B."/>
            <person name="Jiang Y."/>
            <person name="Adhikari A."/>
            <person name="Zheng C.-J."/>
            <person name="Schuster L."/>
            <person name="Cowan T.M."/>
            <person name="Smanski M.J."/>
            <person name="Chevrette M.G."/>
            <person name="De Carvalho L.P.S."/>
            <person name="Shen B."/>
        </authorList>
    </citation>
    <scope>NUCLEOTIDE SEQUENCE [LARGE SCALE GENOMIC DNA]</scope>
    <source>
        <strain evidence="1 2">NPDC077434</strain>
    </source>
</reference>
<accession>A0ABV3LG42</accession>
<dbReference type="RefSeq" id="WP_206477116.1">
    <property type="nucleotide sequence ID" value="NZ_JBFBMH010000008.1"/>
</dbReference>
<comment type="caution">
    <text evidence="1">The sequence shown here is derived from an EMBL/GenBank/DDBJ whole genome shotgun (WGS) entry which is preliminary data.</text>
</comment>
<name>A0ABV3LG42_9MICO</name>
<protein>
    <submittedName>
        <fullName evidence="1">Uncharacterized protein</fullName>
    </submittedName>
</protein>
<dbReference type="Proteomes" id="UP001553715">
    <property type="component" value="Unassembled WGS sequence"/>
</dbReference>
<keyword evidence="2" id="KW-1185">Reference proteome</keyword>
<dbReference type="EMBL" id="JBFBMH010000008">
    <property type="protein sequence ID" value="MEW1974880.1"/>
    <property type="molecule type" value="Genomic_DNA"/>
</dbReference>
<organism evidence="1 2">
    <name type="scientific">Microbacterium profundi</name>
    <dbReference type="NCBI Taxonomy" id="450380"/>
    <lineage>
        <taxon>Bacteria</taxon>
        <taxon>Bacillati</taxon>
        <taxon>Actinomycetota</taxon>
        <taxon>Actinomycetes</taxon>
        <taxon>Micrococcales</taxon>
        <taxon>Microbacteriaceae</taxon>
        <taxon>Microbacterium</taxon>
    </lineage>
</organism>
<evidence type="ECO:0000313" key="2">
    <source>
        <dbReference type="Proteomes" id="UP001553715"/>
    </source>
</evidence>
<gene>
    <name evidence="1" type="ORF">AB0301_07365</name>
</gene>
<sequence length="117" mass="12934">MVDEHRLTDVDILLNLEAIAADVSAVAGPLQRLGMRPVEPRGPFHRFARGEDIVDVMVTNLAGPARWMSRPIMRAPGATLALQDPDIYIVKPTATTFRSPFLAHRQHSCSRPPPSRT</sequence>
<evidence type="ECO:0000313" key="1">
    <source>
        <dbReference type="EMBL" id="MEW1974880.1"/>
    </source>
</evidence>
<proteinExistence type="predicted"/>